<evidence type="ECO:0000259" key="8">
    <source>
        <dbReference type="Pfam" id="PF00676"/>
    </source>
</evidence>
<dbReference type="SUPFAM" id="SSF52518">
    <property type="entry name" value="Thiamin diphosphate-binding fold (THDP-binding)"/>
    <property type="match status" value="1"/>
</dbReference>
<evidence type="ECO:0000313" key="10">
    <source>
        <dbReference type="Proteomes" id="UP000287171"/>
    </source>
</evidence>
<dbReference type="OrthoDB" id="9766715at2"/>
<dbReference type="Pfam" id="PF00676">
    <property type="entry name" value="E1_dh"/>
    <property type="match status" value="1"/>
</dbReference>
<dbReference type="PANTHER" id="PTHR11516:SF60">
    <property type="entry name" value="PYRUVATE DEHYDROGENASE E1 COMPONENT SUBUNIT ALPHA"/>
    <property type="match status" value="1"/>
</dbReference>
<evidence type="ECO:0000256" key="4">
    <source>
        <dbReference type="ARBA" id="ARBA00023002"/>
    </source>
</evidence>
<dbReference type="PANTHER" id="PTHR11516">
    <property type="entry name" value="PYRUVATE DEHYDROGENASE E1 COMPONENT, ALPHA SUBUNIT BACTERIAL AND ORGANELLAR"/>
    <property type="match status" value="1"/>
</dbReference>
<dbReference type="EC" id="1.2.4.1" evidence="2 7"/>
<dbReference type="Gene3D" id="3.40.50.970">
    <property type="match status" value="1"/>
</dbReference>
<dbReference type="InterPro" id="IPR017597">
    <property type="entry name" value="Pyrv_DH_E1_asu_subgrp-y"/>
</dbReference>
<sequence length="355" mass="39721">MSTEQQKRPDGRDATTTDKPRVVTLPEDENRETLVNYYHQMLLVRRFEEKSDEMYKMARIGGYCHLNLGEEATVVGFCAGLEQKDYLYTNYREHGYALGRGITPNAVMAELFGKETGCSYGRGGSMHMFSLEHRLLGGYGIVGGQVPLAVGAAFAVAYRGTDEVVAVQMGDGATNGGPFYESLNLARIYNLPVIFFVVNNQYGMGLPVEKGSSVSELYRKGCAFDVRGERVDGNNVLAVRDAVRRAAKVAREEHLPYIVEAVSFRHRGHSVIDPDRYRDEELVKQGRLLDPVPAFAQHLLEAHLIDDQGLQDIEEQVEQVVNEAVRFAEESPFPAVETLFDHIYASDEHLQESTY</sequence>
<evidence type="ECO:0000256" key="1">
    <source>
        <dbReference type="ARBA" id="ARBA00001964"/>
    </source>
</evidence>
<dbReference type="GO" id="GO:0004739">
    <property type="term" value="F:pyruvate dehydrogenase (acetyl-transferring) activity"/>
    <property type="evidence" value="ECO:0007669"/>
    <property type="project" value="UniProtKB-UniRule"/>
</dbReference>
<comment type="subunit">
    <text evidence="7">Heterodimer of an alpha and a beta chain.</text>
</comment>
<evidence type="ECO:0000256" key="7">
    <source>
        <dbReference type="RuleBase" id="RU361139"/>
    </source>
</evidence>
<evidence type="ECO:0000256" key="6">
    <source>
        <dbReference type="ARBA" id="ARBA00023317"/>
    </source>
</evidence>
<evidence type="ECO:0000256" key="3">
    <source>
        <dbReference type="ARBA" id="ARBA00014159"/>
    </source>
</evidence>
<comment type="catalytic activity">
    <reaction evidence="7">
        <text>N(6)-[(R)-lipoyl]-L-lysyl-[protein] + pyruvate + H(+) = N(6)-[(R)-S(8)-acetyldihydrolipoyl]-L-lysyl-[protein] + CO2</text>
        <dbReference type="Rhea" id="RHEA:19189"/>
        <dbReference type="Rhea" id="RHEA-COMP:10474"/>
        <dbReference type="Rhea" id="RHEA-COMP:10478"/>
        <dbReference type="ChEBI" id="CHEBI:15361"/>
        <dbReference type="ChEBI" id="CHEBI:15378"/>
        <dbReference type="ChEBI" id="CHEBI:16526"/>
        <dbReference type="ChEBI" id="CHEBI:83099"/>
        <dbReference type="ChEBI" id="CHEBI:83111"/>
        <dbReference type="EC" id="1.2.4.1"/>
    </reaction>
</comment>
<evidence type="ECO:0000256" key="2">
    <source>
        <dbReference type="ARBA" id="ARBA00012281"/>
    </source>
</evidence>
<proteinExistence type="predicted"/>
<keyword evidence="4 7" id="KW-0560">Oxidoreductase</keyword>
<dbReference type="InterPro" id="IPR029061">
    <property type="entry name" value="THDP-binding"/>
</dbReference>
<dbReference type="RefSeq" id="WP_126627788.1">
    <property type="nucleotide sequence ID" value="NZ_BIFT01000001.1"/>
</dbReference>
<accession>A0A402B7W9</accession>
<keyword evidence="6 7" id="KW-0670">Pyruvate</keyword>
<gene>
    <name evidence="7 9" type="primary">pdhA</name>
    <name evidence="9" type="ORF">KDA_29290</name>
</gene>
<evidence type="ECO:0000256" key="5">
    <source>
        <dbReference type="ARBA" id="ARBA00023052"/>
    </source>
</evidence>
<keyword evidence="10" id="KW-1185">Reference proteome</keyword>
<dbReference type="InterPro" id="IPR001017">
    <property type="entry name" value="DH_E1"/>
</dbReference>
<name>A0A402B7W9_9CHLR</name>
<evidence type="ECO:0000313" key="9">
    <source>
        <dbReference type="EMBL" id="GCE27445.1"/>
    </source>
</evidence>
<comment type="function">
    <text evidence="7">The pyruvate dehydrogenase complex catalyzes the overall conversion of pyruvate to acetyl-CoA and CO(2).</text>
</comment>
<dbReference type="GO" id="GO:0006086">
    <property type="term" value="P:pyruvate decarboxylation to acetyl-CoA"/>
    <property type="evidence" value="ECO:0007669"/>
    <property type="project" value="InterPro"/>
</dbReference>
<dbReference type="NCBIfam" id="TIGR03182">
    <property type="entry name" value="PDH_E1_alph_y"/>
    <property type="match status" value="1"/>
</dbReference>
<dbReference type="EMBL" id="BIFT01000001">
    <property type="protein sequence ID" value="GCE27445.1"/>
    <property type="molecule type" value="Genomic_DNA"/>
</dbReference>
<dbReference type="Proteomes" id="UP000287171">
    <property type="component" value="Unassembled WGS sequence"/>
</dbReference>
<comment type="caution">
    <text evidence="9">The sequence shown here is derived from an EMBL/GenBank/DDBJ whole genome shotgun (WGS) entry which is preliminary data.</text>
</comment>
<dbReference type="CDD" id="cd02000">
    <property type="entry name" value="TPP_E1_PDC_ADC_BCADC"/>
    <property type="match status" value="1"/>
</dbReference>
<organism evidence="9 10">
    <name type="scientific">Dictyobacter alpinus</name>
    <dbReference type="NCBI Taxonomy" id="2014873"/>
    <lineage>
        <taxon>Bacteria</taxon>
        <taxon>Bacillati</taxon>
        <taxon>Chloroflexota</taxon>
        <taxon>Ktedonobacteria</taxon>
        <taxon>Ktedonobacterales</taxon>
        <taxon>Dictyobacteraceae</taxon>
        <taxon>Dictyobacter</taxon>
    </lineage>
</organism>
<dbReference type="AlphaFoldDB" id="A0A402B7W9"/>
<protein>
    <recommendedName>
        <fullName evidence="3 7">Pyruvate dehydrogenase E1 component subunit alpha</fullName>
        <ecNumber evidence="2 7">1.2.4.1</ecNumber>
    </recommendedName>
</protein>
<reference evidence="10" key="1">
    <citation type="submission" date="2018-12" db="EMBL/GenBank/DDBJ databases">
        <title>Tengunoibacter tsumagoiensis gen. nov., sp. nov., Dictyobacter kobayashii sp. nov., D. alpinus sp. nov., and D. joshuensis sp. nov. and description of Dictyobacteraceae fam. nov. within the order Ktedonobacterales isolated from Tengu-no-mugimeshi.</title>
        <authorList>
            <person name="Wang C.M."/>
            <person name="Zheng Y."/>
            <person name="Sakai Y."/>
            <person name="Toyoda A."/>
            <person name="Minakuchi Y."/>
            <person name="Abe K."/>
            <person name="Yokota A."/>
            <person name="Yabe S."/>
        </authorList>
    </citation>
    <scope>NUCLEOTIDE SEQUENCE [LARGE SCALE GENOMIC DNA]</scope>
    <source>
        <strain evidence="10">Uno16</strain>
    </source>
</reference>
<comment type="cofactor">
    <cofactor evidence="1 7">
        <name>thiamine diphosphate</name>
        <dbReference type="ChEBI" id="CHEBI:58937"/>
    </cofactor>
</comment>
<keyword evidence="5 7" id="KW-0786">Thiamine pyrophosphate</keyword>
<dbReference type="InterPro" id="IPR050642">
    <property type="entry name" value="PDH_E1_Alpha_Subunit"/>
</dbReference>
<feature type="domain" description="Dehydrogenase E1 component" evidence="8">
    <location>
        <begin position="40"/>
        <end position="336"/>
    </location>
</feature>